<keyword evidence="3" id="KW-0175">Coiled coil</keyword>
<feature type="domain" description="Methyl-accepting transducer" evidence="4">
    <location>
        <begin position="45"/>
        <end position="286"/>
    </location>
</feature>
<dbReference type="SMART" id="SM00283">
    <property type="entry name" value="MA"/>
    <property type="match status" value="1"/>
</dbReference>
<dbReference type="GO" id="GO:0016020">
    <property type="term" value="C:membrane"/>
    <property type="evidence" value="ECO:0007669"/>
    <property type="project" value="InterPro"/>
</dbReference>
<sequence length="316" mass="35001">MLKSVFKIKKTDVINAGPDNQELQAEKPFTALPYVYMLSHEIEKNIQLVLAEERNITYGFKQAAASLNETTKEIKSIENVLHELDKETETIINEVASSIEVSQDTIVDTQNLVNESAGNMNEVSGVFENMVAVFNAIEVKYKEINQFASTITNIATQTNLLSLNASIEAARAGEAGKGFAVVASEIKSLSDTTKKSATDILDLLGDMSKILDSIRLESNKGKDIVKVASDTMQRSAESFESVMTAEAEVNRQLQAVKSSQLKSINDIAKNISNIADLSSKQNQNIDELIYNGDKKSEHYLYILNHMNQIKMLEQQK</sequence>
<dbReference type="KEGG" id="pbv:AR543_19210"/>
<dbReference type="InterPro" id="IPR004089">
    <property type="entry name" value="MCPsignal_dom"/>
</dbReference>
<evidence type="ECO:0000313" key="6">
    <source>
        <dbReference type="Proteomes" id="UP000078148"/>
    </source>
</evidence>
<evidence type="ECO:0000259" key="4">
    <source>
        <dbReference type="PROSITE" id="PS50111"/>
    </source>
</evidence>
<dbReference type="AlphaFoldDB" id="A0A172ZJW7"/>
<proteinExistence type="predicted"/>
<evidence type="ECO:0000256" key="2">
    <source>
        <dbReference type="PROSITE-ProRule" id="PRU00284"/>
    </source>
</evidence>
<protein>
    <recommendedName>
        <fullName evidence="4">Methyl-accepting transducer domain-containing protein</fullName>
    </recommendedName>
</protein>
<dbReference type="Gene3D" id="1.10.287.950">
    <property type="entry name" value="Methyl-accepting chemotaxis protein"/>
    <property type="match status" value="1"/>
</dbReference>
<dbReference type="PANTHER" id="PTHR32089">
    <property type="entry name" value="METHYL-ACCEPTING CHEMOTAXIS PROTEIN MCPB"/>
    <property type="match status" value="1"/>
</dbReference>
<dbReference type="SUPFAM" id="SSF58104">
    <property type="entry name" value="Methyl-accepting chemotaxis protein (MCP) signaling domain"/>
    <property type="match status" value="1"/>
</dbReference>
<dbReference type="Proteomes" id="UP000078148">
    <property type="component" value="Chromosome"/>
</dbReference>
<dbReference type="GO" id="GO:0007165">
    <property type="term" value="P:signal transduction"/>
    <property type="evidence" value="ECO:0007669"/>
    <property type="project" value="UniProtKB-KW"/>
</dbReference>
<dbReference type="RefSeq" id="WP_060536029.1">
    <property type="nucleotide sequence ID" value="NZ_CP013023.1"/>
</dbReference>
<dbReference type="OrthoDB" id="9807021at2"/>
<dbReference type="STRING" id="1616788.AR543_19210"/>
<organism evidence="5 6">
    <name type="scientific">Paenibacillus bovis</name>
    <dbReference type="NCBI Taxonomy" id="1616788"/>
    <lineage>
        <taxon>Bacteria</taxon>
        <taxon>Bacillati</taxon>
        <taxon>Bacillota</taxon>
        <taxon>Bacilli</taxon>
        <taxon>Bacillales</taxon>
        <taxon>Paenibacillaceae</taxon>
        <taxon>Paenibacillus</taxon>
    </lineage>
</organism>
<accession>A0A172ZJW7</accession>
<feature type="coiled-coil region" evidence="3">
    <location>
        <begin position="67"/>
        <end position="94"/>
    </location>
</feature>
<keyword evidence="1 2" id="KW-0807">Transducer</keyword>
<gene>
    <name evidence="5" type="ORF">AR543_19210</name>
</gene>
<dbReference type="PROSITE" id="PS50111">
    <property type="entry name" value="CHEMOTAXIS_TRANSDUC_2"/>
    <property type="match status" value="1"/>
</dbReference>
<reference evidence="6" key="1">
    <citation type="submission" date="2015-10" db="EMBL/GenBank/DDBJ databases">
        <title>Genome of Paenibacillus bovis sp. nov.</title>
        <authorList>
            <person name="Wu Z."/>
            <person name="Gao C."/>
            <person name="Liu Z."/>
            <person name="Zheng H."/>
        </authorList>
    </citation>
    <scope>NUCLEOTIDE SEQUENCE [LARGE SCALE GENOMIC DNA]</scope>
    <source>
        <strain evidence="6">BD3526</strain>
    </source>
</reference>
<evidence type="ECO:0000256" key="1">
    <source>
        <dbReference type="ARBA" id="ARBA00023224"/>
    </source>
</evidence>
<keyword evidence="6" id="KW-1185">Reference proteome</keyword>
<name>A0A172ZJW7_9BACL</name>
<dbReference type="Pfam" id="PF00015">
    <property type="entry name" value="MCPsignal"/>
    <property type="match status" value="1"/>
</dbReference>
<evidence type="ECO:0000313" key="5">
    <source>
        <dbReference type="EMBL" id="ANF97935.1"/>
    </source>
</evidence>
<dbReference type="PANTHER" id="PTHR32089:SF112">
    <property type="entry name" value="LYSOZYME-LIKE PROTEIN-RELATED"/>
    <property type="match status" value="1"/>
</dbReference>
<dbReference type="EMBL" id="CP013023">
    <property type="protein sequence ID" value="ANF97935.1"/>
    <property type="molecule type" value="Genomic_DNA"/>
</dbReference>
<evidence type="ECO:0000256" key="3">
    <source>
        <dbReference type="SAM" id="Coils"/>
    </source>
</evidence>
<reference evidence="5 6" key="2">
    <citation type="journal article" date="2016" name="Int. J. Syst. Evol. Microbiol.">
        <title>Paenibacillus bovis sp. nov., isolated from raw yak (Bos grunniens) milk.</title>
        <authorList>
            <person name="Gao C."/>
            <person name="Han J."/>
            <person name="Liu Z."/>
            <person name="Xu X."/>
            <person name="Hang F."/>
            <person name="Wu Z."/>
        </authorList>
    </citation>
    <scope>NUCLEOTIDE SEQUENCE [LARGE SCALE GENOMIC DNA]</scope>
    <source>
        <strain evidence="5 6">BD3526</strain>
    </source>
</reference>